<feature type="region of interest" description="Disordered" evidence="1">
    <location>
        <begin position="211"/>
        <end position="238"/>
    </location>
</feature>
<dbReference type="RefSeq" id="WP_380074457.1">
    <property type="nucleotide sequence ID" value="NZ_JBHRTO010000002.1"/>
</dbReference>
<evidence type="ECO:0000313" key="4">
    <source>
        <dbReference type="EMBL" id="MFC3182801.1"/>
    </source>
</evidence>
<reference evidence="5" key="1">
    <citation type="journal article" date="2019" name="Int. J. Syst. Evol. Microbiol.">
        <title>The Global Catalogue of Microorganisms (GCM) 10K type strain sequencing project: providing services to taxonomists for standard genome sequencing and annotation.</title>
        <authorList>
            <consortium name="The Broad Institute Genomics Platform"/>
            <consortium name="The Broad Institute Genome Sequencing Center for Infectious Disease"/>
            <person name="Wu L."/>
            <person name="Ma J."/>
        </authorList>
    </citation>
    <scope>NUCLEOTIDE SEQUENCE [LARGE SCALE GENOMIC DNA]</scope>
    <source>
        <strain evidence="5">KCTC 52039</strain>
    </source>
</reference>
<name>A0ABV7J5E4_9RHOB</name>
<organism evidence="4 5">
    <name type="scientific">Cypionkella sinensis</name>
    <dbReference type="NCBI Taxonomy" id="1756043"/>
    <lineage>
        <taxon>Bacteria</taxon>
        <taxon>Pseudomonadati</taxon>
        <taxon>Pseudomonadota</taxon>
        <taxon>Alphaproteobacteria</taxon>
        <taxon>Rhodobacterales</taxon>
        <taxon>Paracoccaceae</taxon>
        <taxon>Cypionkella</taxon>
    </lineage>
</organism>
<evidence type="ECO:0000313" key="5">
    <source>
        <dbReference type="Proteomes" id="UP001595547"/>
    </source>
</evidence>
<dbReference type="PANTHER" id="PTHR40547">
    <property type="entry name" value="SLL0298 PROTEIN"/>
    <property type="match status" value="1"/>
</dbReference>
<keyword evidence="2" id="KW-1133">Transmembrane helix</keyword>
<feature type="transmembrane region" description="Helical" evidence="2">
    <location>
        <begin position="132"/>
        <end position="155"/>
    </location>
</feature>
<feature type="transmembrane region" description="Helical" evidence="2">
    <location>
        <begin position="93"/>
        <end position="111"/>
    </location>
</feature>
<sequence>MVFKRRQPLGWGAWLREMVYPKGGFKRATRYVIHRMSRLPDDPHRIARGVFAGFLVGFLPLPGLQFVAAWAAARLVRGNLLAALLGTFNTNPVTTPFFAVFAMSFGHWIMGVPGKLSFEAIIDAFSVAGADLWRNIVALFTPATMHWGGLIRFWHEIYVPYFIGALLPGLVISAIAYYVTIPLVQTYQKARAAKADDRRERRHRLKLAVADAKNRLLHRTDKDGESRPAGDDTGAGAN</sequence>
<proteinExistence type="predicted"/>
<evidence type="ECO:0000259" key="3">
    <source>
        <dbReference type="Pfam" id="PF09835"/>
    </source>
</evidence>
<dbReference type="InterPro" id="IPR018639">
    <property type="entry name" value="DUF2062"/>
</dbReference>
<gene>
    <name evidence="4" type="ORF">ACFOGH_17515</name>
</gene>
<dbReference type="Pfam" id="PF09835">
    <property type="entry name" value="DUF2062"/>
    <property type="match status" value="1"/>
</dbReference>
<dbReference type="PANTHER" id="PTHR40547:SF1">
    <property type="entry name" value="SLL0298 PROTEIN"/>
    <property type="match status" value="1"/>
</dbReference>
<comment type="caution">
    <text evidence="4">The sequence shown here is derived from an EMBL/GenBank/DDBJ whole genome shotgun (WGS) entry which is preliminary data.</text>
</comment>
<keyword evidence="2" id="KW-0812">Transmembrane</keyword>
<keyword evidence="5" id="KW-1185">Reference proteome</keyword>
<feature type="transmembrane region" description="Helical" evidence="2">
    <location>
        <begin position="161"/>
        <end position="184"/>
    </location>
</feature>
<accession>A0ABV7J5E4</accession>
<dbReference type="Proteomes" id="UP001595547">
    <property type="component" value="Unassembled WGS sequence"/>
</dbReference>
<evidence type="ECO:0000256" key="2">
    <source>
        <dbReference type="SAM" id="Phobius"/>
    </source>
</evidence>
<feature type="domain" description="DUF2062" evidence="3">
    <location>
        <begin position="27"/>
        <end position="191"/>
    </location>
</feature>
<evidence type="ECO:0000256" key="1">
    <source>
        <dbReference type="SAM" id="MobiDB-lite"/>
    </source>
</evidence>
<feature type="compositionally biased region" description="Basic and acidic residues" evidence="1">
    <location>
        <begin position="212"/>
        <end position="230"/>
    </location>
</feature>
<keyword evidence="2" id="KW-0472">Membrane</keyword>
<protein>
    <submittedName>
        <fullName evidence="4">DUF2062 domain-containing protein</fullName>
    </submittedName>
</protein>
<dbReference type="EMBL" id="JBHRTO010000002">
    <property type="protein sequence ID" value="MFC3182801.1"/>
    <property type="molecule type" value="Genomic_DNA"/>
</dbReference>
<feature type="transmembrane region" description="Helical" evidence="2">
    <location>
        <begin position="46"/>
        <end position="73"/>
    </location>
</feature>